<protein>
    <recommendedName>
        <fullName evidence="3">Ycf2</fullName>
    </recommendedName>
</protein>
<keyword evidence="2" id="KW-1185">Reference proteome</keyword>
<evidence type="ECO:0008006" key="3">
    <source>
        <dbReference type="Google" id="ProtNLM"/>
    </source>
</evidence>
<dbReference type="Proteomes" id="UP001054837">
    <property type="component" value="Unassembled WGS sequence"/>
</dbReference>
<name>A0AAV4V696_9ARAC</name>
<sequence>MGRNVELYSTCSSFSAVFIMGNHLENFRNLSQSSVFQSWGRQEEQRPLQDLFGKWYYNARLLMKRLLIRDSVAVGGFFSGNEEFCFRSWSYNFPT</sequence>
<comment type="caution">
    <text evidence="1">The sequence shown here is derived from an EMBL/GenBank/DDBJ whole genome shotgun (WGS) entry which is preliminary data.</text>
</comment>
<dbReference type="EMBL" id="BPLQ01012383">
    <property type="protein sequence ID" value="GIY65055.1"/>
    <property type="molecule type" value="Genomic_DNA"/>
</dbReference>
<accession>A0AAV4V696</accession>
<evidence type="ECO:0000313" key="1">
    <source>
        <dbReference type="EMBL" id="GIY65055.1"/>
    </source>
</evidence>
<dbReference type="AlphaFoldDB" id="A0AAV4V696"/>
<organism evidence="1 2">
    <name type="scientific">Caerostris darwini</name>
    <dbReference type="NCBI Taxonomy" id="1538125"/>
    <lineage>
        <taxon>Eukaryota</taxon>
        <taxon>Metazoa</taxon>
        <taxon>Ecdysozoa</taxon>
        <taxon>Arthropoda</taxon>
        <taxon>Chelicerata</taxon>
        <taxon>Arachnida</taxon>
        <taxon>Araneae</taxon>
        <taxon>Araneomorphae</taxon>
        <taxon>Entelegynae</taxon>
        <taxon>Araneoidea</taxon>
        <taxon>Araneidae</taxon>
        <taxon>Caerostris</taxon>
    </lineage>
</organism>
<reference evidence="1 2" key="1">
    <citation type="submission" date="2021-06" db="EMBL/GenBank/DDBJ databases">
        <title>Caerostris darwini draft genome.</title>
        <authorList>
            <person name="Kono N."/>
            <person name="Arakawa K."/>
        </authorList>
    </citation>
    <scope>NUCLEOTIDE SEQUENCE [LARGE SCALE GENOMIC DNA]</scope>
</reference>
<evidence type="ECO:0000313" key="2">
    <source>
        <dbReference type="Proteomes" id="UP001054837"/>
    </source>
</evidence>
<proteinExistence type="predicted"/>
<gene>
    <name evidence="1" type="ORF">CDAR_268851</name>
</gene>